<comment type="caution">
    <text evidence="11">The sequence shown here is derived from an EMBL/GenBank/DDBJ whole genome shotgun (WGS) entry which is preliminary data.</text>
</comment>
<dbReference type="PANTHER" id="PTHR24305:SF29">
    <property type="entry name" value="BENZOATE-PARA-HYDROXYLASE"/>
    <property type="match status" value="1"/>
</dbReference>
<keyword evidence="10" id="KW-0812">Transmembrane</keyword>
<keyword evidence="12" id="KW-1185">Reference proteome</keyword>
<evidence type="ECO:0000313" key="12">
    <source>
        <dbReference type="Proteomes" id="UP001239445"/>
    </source>
</evidence>
<dbReference type="AlphaFoldDB" id="A0AAJ0BMU4"/>
<protein>
    <submittedName>
        <fullName evidence="11">Cytochrome P450</fullName>
    </submittedName>
</protein>
<keyword evidence="3 8" id="KW-0349">Heme</keyword>
<dbReference type="GO" id="GO:0020037">
    <property type="term" value="F:heme binding"/>
    <property type="evidence" value="ECO:0007669"/>
    <property type="project" value="InterPro"/>
</dbReference>
<dbReference type="InterPro" id="IPR001128">
    <property type="entry name" value="Cyt_P450"/>
</dbReference>
<dbReference type="PRINTS" id="PR00463">
    <property type="entry name" value="EP450I"/>
</dbReference>
<dbReference type="PRINTS" id="PR00385">
    <property type="entry name" value="P450"/>
</dbReference>
<keyword evidence="6 8" id="KW-0408">Iron</keyword>
<evidence type="ECO:0000256" key="4">
    <source>
        <dbReference type="ARBA" id="ARBA00022723"/>
    </source>
</evidence>
<dbReference type="GO" id="GO:0016705">
    <property type="term" value="F:oxidoreductase activity, acting on paired donors, with incorporation or reduction of molecular oxygen"/>
    <property type="evidence" value="ECO:0007669"/>
    <property type="project" value="InterPro"/>
</dbReference>
<dbReference type="GO" id="GO:0005506">
    <property type="term" value="F:iron ion binding"/>
    <property type="evidence" value="ECO:0007669"/>
    <property type="project" value="InterPro"/>
</dbReference>
<evidence type="ECO:0000256" key="5">
    <source>
        <dbReference type="ARBA" id="ARBA00023002"/>
    </source>
</evidence>
<evidence type="ECO:0000256" key="2">
    <source>
        <dbReference type="ARBA" id="ARBA00010617"/>
    </source>
</evidence>
<organism evidence="11 12">
    <name type="scientific">Echria macrotheca</name>
    <dbReference type="NCBI Taxonomy" id="438768"/>
    <lineage>
        <taxon>Eukaryota</taxon>
        <taxon>Fungi</taxon>
        <taxon>Dikarya</taxon>
        <taxon>Ascomycota</taxon>
        <taxon>Pezizomycotina</taxon>
        <taxon>Sordariomycetes</taxon>
        <taxon>Sordariomycetidae</taxon>
        <taxon>Sordariales</taxon>
        <taxon>Schizotheciaceae</taxon>
        <taxon>Echria</taxon>
    </lineage>
</organism>
<feature type="binding site" description="axial binding residue" evidence="8">
    <location>
        <position position="452"/>
    </location>
    <ligand>
        <name>heme</name>
        <dbReference type="ChEBI" id="CHEBI:30413"/>
    </ligand>
    <ligandPart>
        <name>Fe</name>
        <dbReference type="ChEBI" id="CHEBI:18248"/>
    </ligandPart>
</feature>
<dbReference type="InterPro" id="IPR036396">
    <property type="entry name" value="Cyt_P450_sf"/>
</dbReference>
<dbReference type="CDD" id="cd11058">
    <property type="entry name" value="CYP60B-like"/>
    <property type="match status" value="1"/>
</dbReference>
<evidence type="ECO:0000256" key="9">
    <source>
        <dbReference type="RuleBase" id="RU000461"/>
    </source>
</evidence>
<dbReference type="InterPro" id="IPR050121">
    <property type="entry name" value="Cytochrome_P450_monoxygenase"/>
</dbReference>
<sequence length="513" mass="57784">MAVDNLTRGILNPTHILLPLVYPLGLTIILTLLRAIYNIYLHPLRSYPGPRLWAATEIPYTLAFTSGKSNHTILALHKKYGPVVRVGPSRLSFTHADAWRDIRGHRRAGEGENPKEESFYSMSRRNIIGAPRDDHTRFRRVLAHGFSASVMQKQEPLITRYIDQLMDQLNARSGEAVDMVEWMNFTTFDVIGDLAFGEPFGSLADGTMHPWIGQIFQSVAQFARIVSARRYFPSLVMFIARYAPKLLMSGFALQIEYSTRQVDKRLGLATSRPDFIDSMSQGGGQGGEKKGVELSHDEIVHNARMIVLAGSETTATALSNFIFLMCKYPDVQKRLAAEVREAFADEKDITFQAVMGLRYSLAVLDESMRLLPTVPAAFPRVAATGGITVGGNYVPEGTVLDIFPLAMFRDARNFVDPDEFVPERWLDDERDARYEADNHAAFQPFSFGPRNCIGKNLAYVEMRVIIARLIWKFGLEFADKSQESWFDNCLGYNLWNKPPLMVKLTPRENSTAS</sequence>
<dbReference type="Pfam" id="PF00067">
    <property type="entry name" value="p450"/>
    <property type="match status" value="1"/>
</dbReference>
<comment type="similarity">
    <text evidence="2 9">Belongs to the cytochrome P450 family.</text>
</comment>
<dbReference type="Proteomes" id="UP001239445">
    <property type="component" value="Unassembled WGS sequence"/>
</dbReference>
<dbReference type="SUPFAM" id="SSF48264">
    <property type="entry name" value="Cytochrome P450"/>
    <property type="match status" value="1"/>
</dbReference>
<name>A0AAJ0BMU4_9PEZI</name>
<evidence type="ECO:0000256" key="8">
    <source>
        <dbReference type="PIRSR" id="PIRSR602401-1"/>
    </source>
</evidence>
<dbReference type="InterPro" id="IPR002401">
    <property type="entry name" value="Cyt_P450_E_grp-I"/>
</dbReference>
<evidence type="ECO:0000313" key="11">
    <source>
        <dbReference type="EMBL" id="KAK1759949.1"/>
    </source>
</evidence>
<accession>A0AAJ0BMU4</accession>
<keyword evidence="5 9" id="KW-0560">Oxidoreductase</keyword>
<keyword evidence="4 8" id="KW-0479">Metal-binding</keyword>
<feature type="transmembrane region" description="Helical" evidence="10">
    <location>
        <begin position="20"/>
        <end position="41"/>
    </location>
</feature>
<proteinExistence type="inferred from homology"/>
<dbReference type="EMBL" id="MU839828">
    <property type="protein sequence ID" value="KAK1759949.1"/>
    <property type="molecule type" value="Genomic_DNA"/>
</dbReference>
<evidence type="ECO:0000256" key="7">
    <source>
        <dbReference type="ARBA" id="ARBA00023033"/>
    </source>
</evidence>
<comment type="cofactor">
    <cofactor evidence="1 8">
        <name>heme</name>
        <dbReference type="ChEBI" id="CHEBI:30413"/>
    </cofactor>
</comment>
<evidence type="ECO:0000256" key="6">
    <source>
        <dbReference type="ARBA" id="ARBA00023004"/>
    </source>
</evidence>
<keyword evidence="7 9" id="KW-0503">Monooxygenase</keyword>
<dbReference type="InterPro" id="IPR017972">
    <property type="entry name" value="Cyt_P450_CS"/>
</dbReference>
<dbReference type="GO" id="GO:0004497">
    <property type="term" value="F:monooxygenase activity"/>
    <property type="evidence" value="ECO:0007669"/>
    <property type="project" value="UniProtKB-KW"/>
</dbReference>
<dbReference type="Gene3D" id="1.10.630.10">
    <property type="entry name" value="Cytochrome P450"/>
    <property type="match status" value="1"/>
</dbReference>
<dbReference type="PROSITE" id="PS00086">
    <property type="entry name" value="CYTOCHROME_P450"/>
    <property type="match status" value="1"/>
</dbReference>
<evidence type="ECO:0000256" key="1">
    <source>
        <dbReference type="ARBA" id="ARBA00001971"/>
    </source>
</evidence>
<evidence type="ECO:0000256" key="10">
    <source>
        <dbReference type="SAM" id="Phobius"/>
    </source>
</evidence>
<keyword evidence="10" id="KW-1133">Transmembrane helix</keyword>
<reference evidence="11" key="1">
    <citation type="submission" date="2023-06" db="EMBL/GenBank/DDBJ databases">
        <title>Genome-scale phylogeny and comparative genomics of the fungal order Sordariales.</title>
        <authorList>
            <consortium name="Lawrence Berkeley National Laboratory"/>
            <person name="Hensen N."/>
            <person name="Bonometti L."/>
            <person name="Westerberg I."/>
            <person name="Brannstrom I.O."/>
            <person name="Guillou S."/>
            <person name="Cros-Aarteil S."/>
            <person name="Calhoun S."/>
            <person name="Haridas S."/>
            <person name="Kuo A."/>
            <person name="Mondo S."/>
            <person name="Pangilinan J."/>
            <person name="Riley R."/>
            <person name="Labutti K."/>
            <person name="Andreopoulos B."/>
            <person name="Lipzen A."/>
            <person name="Chen C."/>
            <person name="Yanf M."/>
            <person name="Daum C."/>
            <person name="Ng V."/>
            <person name="Clum A."/>
            <person name="Steindorff A."/>
            <person name="Ohm R."/>
            <person name="Martin F."/>
            <person name="Silar P."/>
            <person name="Natvig D."/>
            <person name="Lalanne C."/>
            <person name="Gautier V."/>
            <person name="Ament-Velasquez S.L."/>
            <person name="Kruys A."/>
            <person name="Hutchinson M.I."/>
            <person name="Powell A.J."/>
            <person name="Barry K."/>
            <person name="Miller A.N."/>
            <person name="Grigoriev I.V."/>
            <person name="Debuchy R."/>
            <person name="Gladieux P."/>
            <person name="Thoren M.H."/>
            <person name="Johannesson H."/>
        </authorList>
    </citation>
    <scope>NUCLEOTIDE SEQUENCE</scope>
    <source>
        <strain evidence="11">PSN4</strain>
    </source>
</reference>
<gene>
    <name evidence="11" type="ORF">QBC47DRAFT_316863</name>
</gene>
<dbReference type="PANTHER" id="PTHR24305">
    <property type="entry name" value="CYTOCHROME P450"/>
    <property type="match status" value="1"/>
</dbReference>
<evidence type="ECO:0000256" key="3">
    <source>
        <dbReference type="ARBA" id="ARBA00022617"/>
    </source>
</evidence>
<keyword evidence="10" id="KW-0472">Membrane</keyword>